<keyword evidence="1" id="KW-0472">Membrane</keyword>
<keyword evidence="3" id="KW-1185">Reference proteome</keyword>
<proteinExistence type="predicted"/>
<name>A0ABW5GFC3_9PSEU</name>
<comment type="caution">
    <text evidence="2">The sequence shown here is derived from an EMBL/GenBank/DDBJ whole genome shotgun (WGS) entry which is preliminary data.</text>
</comment>
<dbReference type="Proteomes" id="UP001597419">
    <property type="component" value="Unassembled WGS sequence"/>
</dbReference>
<reference evidence="3" key="1">
    <citation type="journal article" date="2019" name="Int. J. Syst. Evol. Microbiol.">
        <title>The Global Catalogue of Microorganisms (GCM) 10K type strain sequencing project: providing services to taxonomists for standard genome sequencing and annotation.</title>
        <authorList>
            <consortium name="The Broad Institute Genomics Platform"/>
            <consortium name="The Broad Institute Genome Sequencing Center for Infectious Disease"/>
            <person name="Wu L."/>
            <person name="Ma J."/>
        </authorList>
    </citation>
    <scope>NUCLEOTIDE SEQUENCE [LARGE SCALE GENOMIC DNA]</scope>
    <source>
        <strain evidence="3">CGMCC 4.7643</strain>
    </source>
</reference>
<accession>A0ABW5GFC3</accession>
<dbReference type="EMBL" id="JBHUKU010000007">
    <property type="protein sequence ID" value="MFD2459752.1"/>
    <property type="molecule type" value="Genomic_DNA"/>
</dbReference>
<dbReference type="RefSeq" id="WP_345403230.1">
    <property type="nucleotide sequence ID" value="NZ_BAABHG010000014.1"/>
</dbReference>
<keyword evidence="1" id="KW-1133">Transmembrane helix</keyword>
<evidence type="ECO:0000313" key="2">
    <source>
        <dbReference type="EMBL" id="MFD2459752.1"/>
    </source>
</evidence>
<sequence length="129" mass="13764">MAIEERQLTLEVTLLEDPDEAERAELAGRLCAELRELDVDGAGFAEGGPAPAGSKADAVTLSTVLLTFAASGGVFTTVIGAVRDWLLRQRQPGVVVDVKIDGDEFRVEGVTSDERRLLLEAFVARHSAA</sequence>
<evidence type="ECO:0000256" key="1">
    <source>
        <dbReference type="SAM" id="Phobius"/>
    </source>
</evidence>
<gene>
    <name evidence="2" type="ORF">ACFSYJ_14145</name>
</gene>
<organism evidence="2 3">
    <name type="scientific">Amycolatopsis samaneae</name>
    <dbReference type="NCBI Taxonomy" id="664691"/>
    <lineage>
        <taxon>Bacteria</taxon>
        <taxon>Bacillati</taxon>
        <taxon>Actinomycetota</taxon>
        <taxon>Actinomycetes</taxon>
        <taxon>Pseudonocardiales</taxon>
        <taxon>Pseudonocardiaceae</taxon>
        <taxon>Amycolatopsis</taxon>
    </lineage>
</organism>
<feature type="transmembrane region" description="Helical" evidence="1">
    <location>
        <begin position="58"/>
        <end position="82"/>
    </location>
</feature>
<evidence type="ECO:0000313" key="3">
    <source>
        <dbReference type="Proteomes" id="UP001597419"/>
    </source>
</evidence>
<protein>
    <submittedName>
        <fullName evidence="2">Uncharacterized protein</fullName>
    </submittedName>
</protein>
<keyword evidence="1" id="KW-0812">Transmembrane</keyword>